<gene>
    <name evidence="2" type="ORF">FHS89_000863</name>
</gene>
<dbReference type="AlphaFoldDB" id="A0A840X2F6"/>
<feature type="region of interest" description="Disordered" evidence="1">
    <location>
        <begin position="70"/>
        <end position="90"/>
    </location>
</feature>
<name>A0A840X2F6_9RHOB</name>
<dbReference type="EMBL" id="JACIJS010000002">
    <property type="protein sequence ID" value="MBB5514857.1"/>
    <property type="molecule type" value="Genomic_DNA"/>
</dbReference>
<evidence type="ECO:0000256" key="1">
    <source>
        <dbReference type="SAM" id="MobiDB-lite"/>
    </source>
</evidence>
<dbReference type="RefSeq" id="WP_184008877.1">
    <property type="nucleotide sequence ID" value="NZ_JACIJS010000002.1"/>
</dbReference>
<protein>
    <submittedName>
        <fullName evidence="2">Uncharacterized protein</fullName>
    </submittedName>
</protein>
<keyword evidence="3" id="KW-1185">Reference proteome</keyword>
<comment type="caution">
    <text evidence="2">The sequence shown here is derived from an EMBL/GenBank/DDBJ whole genome shotgun (WGS) entry which is preliminary data.</text>
</comment>
<accession>A0A840X2F6</accession>
<dbReference type="Proteomes" id="UP000553766">
    <property type="component" value="Unassembled WGS sequence"/>
</dbReference>
<reference evidence="2 3" key="1">
    <citation type="submission" date="2020-08" db="EMBL/GenBank/DDBJ databases">
        <title>Genomic Encyclopedia of Type Strains, Phase IV (KMG-IV): sequencing the most valuable type-strain genomes for metagenomic binning, comparative biology and taxonomic classification.</title>
        <authorList>
            <person name="Goeker M."/>
        </authorList>
    </citation>
    <scope>NUCLEOTIDE SEQUENCE [LARGE SCALE GENOMIC DNA]</scope>
    <source>
        <strain evidence="2 3">DSM 103377</strain>
    </source>
</reference>
<proteinExistence type="predicted"/>
<evidence type="ECO:0000313" key="2">
    <source>
        <dbReference type="EMBL" id="MBB5514857.1"/>
    </source>
</evidence>
<sequence>MGLADYPPEDPRGLIHEAYQMEIGPEECRSIFVDWAIGRLNGAPEDLIPRLIARYGTAQPDHPMTAVLTEGLRASSPPRRRGGRAGRVGS</sequence>
<organism evidence="2 3">
    <name type="scientific">Rubricella aquisinus</name>
    <dbReference type="NCBI Taxonomy" id="2028108"/>
    <lineage>
        <taxon>Bacteria</taxon>
        <taxon>Pseudomonadati</taxon>
        <taxon>Pseudomonadota</taxon>
        <taxon>Alphaproteobacteria</taxon>
        <taxon>Rhodobacterales</taxon>
        <taxon>Paracoccaceae</taxon>
        <taxon>Rubricella</taxon>
    </lineage>
</organism>
<evidence type="ECO:0000313" key="3">
    <source>
        <dbReference type="Proteomes" id="UP000553766"/>
    </source>
</evidence>